<dbReference type="RefSeq" id="WP_233482769.1">
    <property type="nucleotide sequence ID" value="NZ_LT598928.1"/>
</dbReference>
<dbReference type="GO" id="GO:0008781">
    <property type="term" value="F:N-acylneuraminate cytidylyltransferase activity"/>
    <property type="evidence" value="ECO:0007669"/>
    <property type="project" value="UniProtKB-EC"/>
</dbReference>
<dbReference type="InterPro" id="IPR023214">
    <property type="entry name" value="HAD_sf"/>
</dbReference>
<dbReference type="UniPathway" id="UPA00628"/>
<dbReference type="GO" id="GO:0016788">
    <property type="term" value="F:hydrolase activity, acting on ester bonds"/>
    <property type="evidence" value="ECO:0007669"/>
    <property type="project" value="InterPro"/>
</dbReference>
<gene>
    <name evidence="11" type="ORF">KM92DES2_10268</name>
</gene>
<keyword evidence="9 11" id="KW-0378">Hydrolase</keyword>
<evidence type="ECO:0000256" key="10">
    <source>
        <dbReference type="ARBA" id="ARBA00022842"/>
    </source>
</evidence>
<evidence type="ECO:0000256" key="7">
    <source>
        <dbReference type="ARBA" id="ARBA00012491"/>
    </source>
</evidence>
<dbReference type="SFLD" id="SFLDG01136">
    <property type="entry name" value="C1.6:_Phosphoserine_Phosphatas"/>
    <property type="match status" value="1"/>
</dbReference>
<comment type="similarity">
    <text evidence="5">Belongs to the CMP-NeuNAc synthase family.</text>
</comment>
<dbReference type="Pfam" id="PF02348">
    <property type="entry name" value="CTP_transf_3"/>
    <property type="match status" value="1"/>
</dbReference>
<dbReference type="InterPro" id="IPR029044">
    <property type="entry name" value="Nucleotide-diphossugar_trans"/>
</dbReference>
<dbReference type="PANTHER" id="PTHR21485">
    <property type="entry name" value="HAD SUPERFAMILY MEMBERS CMAS AND KDSC"/>
    <property type="match status" value="1"/>
</dbReference>
<comment type="cofactor">
    <cofactor evidence="2">
        <name>Mg(2+)</name>
        <dbReference type="ChEBI" id="CHEBI:18420"/>
    </cofactor>
</comment>
<dbReference type="SUPFAM" id="SSF53448">
    <property type="entry name" value="Nucleotide-diphospho-sugar transferases"/>
    <property type="match status" value="1"/>
</dbReference>
<keyword evidence="8" id="KW-0479">Metal-binding</keyword>
<evidence type="ECO:0000256" key="3">
    <source>
        <dbReference type="ARBA" id="ARBA00005141"/>
    </source>
</evidence>
<dbReference type="Gene3D" id="3.90.550.10">
    <property type="entry name" value="Spore Coat Polysaccharide Biosynthesis Protein SpsA, Chain A"/>
    <property type="match status" value="1"/>
</dbReference>
<comment type="subunit">
    <text evidence="6">Homotetramer.</text>
</comment>
<evidence type="ECO:0000256" key="9">
    <source>
        <dbReference type="ARBA" id="ARBA00022801"/>
    </source>
</evidence>
<sequence>MDNSVIRCVAIIPARGGSKGILRKNLRVVGGLPLVAHAVLAAHESSHVDAVYISTDDPEIASTASQFGAKVIMRPSTISGDTASSEDALLHGLQVLHEQGIDPEILVFLQCTSPLTTHTDIDRVISALEDSRFDVAFSAAEDHGFFWGVDANGEAFGINHDKTKPRVRRQDLPQRFRETGAVYVMRVAQFIKHGNRFCGPTKLVPLELPFVEIDTVDDLRLIDALFAARRVQQRRLPPPPGIKTLVTDFDGVHTDDCVYVDQNGCESVRCSRSDGMGIELLQKNGFEVLILSKESNPVVSARAKKLQIEVIQQCQDKKKALEGWLVKRGLSFKEIAYIGNDINDFNCLSAAGWPCCPADAHPKAIEISSYCTTSPGGKGAIREIAEILLASFQDSVDRR</sequence>
<evidence type="ECO:0000256" key="2">
    <source>
        <dbReference type="ARBA" id="ARBA00001946"/>
    </source>
</evidence>
<comment type="catalytic activity">
    <reaction evidence="1">
        <text>an N-acylneuraminate + CTP = a CMP-N-acyl-beta-neuraminate + diphosphate</text>
        <dbReference type="Rhea" id="RHEA:11344"/>
        <dbReference type="ChEBI" id="CHEBI:33019"/>
        <dbReference type="ChEBI" id="CHEBI:37563"/>
        <dbReference type="ChEBI" id="CHEBI:60073"/>
        <dbReference type="ChEBI" id="CHEBI:68671"/>
        <dbReference type="EC" id="2.7.7.43"/>
    </reaction>
</comment>
<proteinExistence type="inferred from homology"/>
<dbReference type="InterPro" id="IPR010023">
    <property type="entry name" value="KdsC_fam"/>
</dbReference>
<dbReference type="SUPFAM" id="SSF56784">
    <property type="entry name" value="HAD-like"/>
    <property type="match status" value="1"/>
</dbReference>
<dbReference type="GO" id="GO:0046872">
    <property type="term" value="F:metal ion binding"/>
    <property type="evidence" value="ECO:0007669"/>
    <property type="project" value="UniProtKB-KW"/>
</dbReference>
<accession>A0A212IZ03</accession>
<dbReference type="SFLD" id="SFLDS00003">
    <property type="entry name" value="Haloacid_Dehalogenase"/>
    <property type="match status" value="1"/>
</dbReference>
<evidence type="ECO:0000256" key="5">
    <source>
        <dbReference type="ARBA" id="ARBA00010726"/>
    </source>
</evidence>
<dbReference type="InterPro" id="IPR050793">
    <property type="entry name" value="CMP-NeuNAc_synthase"/>
</dbReference>
<name>A0A212IZ03_9BACT</name>
<dbReference type="EMBL" id="FLUP01000001">
    <property type="protein sequence ID" value="SBV92436.1"/>
    <property type="molecule type" value="Genomic_DNA"/>
</dbReference>
<dbReference type="Pfam" id="PF08282">
    <property type="entry name" value="Hydrolase_3"/>
    <property type="match status" value="1"/>
</dbReference>
<dbReference type="InterPro" id="IPR003329">
    <property type="entry name" value="Cytidylyl_trans"/>
</dbReference>
<dbReference type="SFLD" id="SFLDG01138">
    <property type="entry name" value="C1.6.2:_Deoxy-d-mannose-octulo"/>
    <property type="match status" value="1"/>
</dbReference>
<dbReference type="Gene3D" id="3.40.50.1000">
    <property type="entry name" value="HAD superfamily/HAD-like"/>
    <property type="match status" value="1"/>
</dbReference>
<dbReference type="EC" id="2.7.7.43" evidence="7"/>
<organism evidence="11">
    <name type="scientific">uncultured Desulfovibrio sp</name>
    <dbReference type="NCBI Taxonomy" id="167968"/>
    <lineage>
        <taxon>Bacteria</taxon>
        <taxon>Pseudomonadati</taxon>
        <taxon>Thermodesulfobacteriota</taxon>
        <taxon>Desulfovibrionia</taxon>
        <taxon>Desulfovibrionales</taxon>
        <taxon>Desulfovibrionaceae</taxon>
        <taxon>Desulfovibrio</taxon>
        <taxon>environmental samples</taxon>
    </lineage>
</organism>
<evidence type="ECO:0000256" key="6">
    <source>
        <dbReference type="ARBA" id="ARBA00011881"/>
    </source>
</evidence>
<dbReference type="CDD" id="cd02513">
    <property type="entry name" value="CMP-NeuAc_Synthase"/>
    <property type="match status" value="1"/>
</dbReference>
<evidence type="ECO:0000256" key="1">
    <source>
        <dbReference type="ARBA" id="ARBA00001862"/>
    </source>
</evidence>
<dbReference type="GO" id="GO:0006054">
    <property type="term" value="P:N-acetylneuraminate metabolic process"/>
    <property type="evidence" value="ECO:0007669"/>
    <property type="project" value="UniProtKB-UniPathway"/>
</dbReference>
<keyword evidence="10" id="KW-0460">Magnesium</keyword>
<evidence type="ECO:0000256" key="4">
    <source>
        <dbReference type="ARBA" id="ARBA00005893"/>
    </source>
</evidence>
<protein>
    <recommendedName>
        <fullName evidence="7">N-acylneuraminate cytidylyltransferase</fullName>
        <ecNumber evidence="7">2.7.7.43</ecNumber>
    </recommendedName>
</protein>
<dbReference type="PANTHER" id="PTHR21485:SF3">
    <property type="entry name" value="N-ACYLNEURAMINATE CYTIDYLYLTRANSFERASE"/>
    <property type="match status" value="1"/>
</dbReference>
<comment type="similarity">
    <text evidence="4">Belongs to the KdsC family.</text>
</comment>
<evidence type="ECO:0000313" key="11">
    <source>
        <dbReference type="EMBL" id="SBV92436.1"/>
    </source>
</evidence>
<evidence type="ECO:0000256" key="8">
    <source>
        <dbReference type="ARBA" id="ARBA00022723"/>
    </source>
</evidence>
<comment type="pathway">
    <text evidence="3">Amino-sugar metabolism; N-acetylneuraminate metabolism.</text>
</comment>
<reference evidence="11" key="1">
    <citation type="submission" date="2016-04" db="EMBL/GenBank/DDBJ databases">
        <authorList>
            <person name="Evans L.H."/>
            <person name="Alamgir A."/>
            <person name="Owens N."/>
            <person name="Weber N.D."/>
            <person name="Virtaneva K."/>
            <person name="Barbian K."/>
            <person name="Babar A."/>
            <person name="Rosenke K."/>
        </authorList>
    </citation>
    <scope>NUCLEOTIDE SEQUENCE</scope>
    <source>
        <strain evidence="11">92-2</strain>
    </source>
</reference>
<dbReference type="AlphaFoldDB" id="A0A212IZ03"/>
<dbReference type="InterPro" id="IPR036412">
    <property type="entry name" value="HAD-like_sf"/>
</dbReference>